<protein>
    <submittedName>
        <fullName evidence="7">Chitinase</fullName>
    </submittedName>
</protein>
<accession>A0A1R1QMC4</accession>
<dbReference type="InterPro" id="IPR001223">
    <property type="entry name" value="Glyco_hydro18_cat"/>
</dbReference>
<feature type="signal peptide" evidence="5">
    <location>
        <begin position="1"/>
        <end position="26"/>
    </location>
</feature>
<dbReference type="GO" id="GO:0006032">
    <property type="term" value="P:chitin catabolic process"/>
    <property type="evidence" value="ECO:0007669"/>
    <property type="project" value="UniProtKB-KW"/>
</dbReference>
<keyword evidence="8" id="KW-1185">Reference proteome</keyword>
<evidence type="ECO:0000313" key="7">
    <source>
        <dbReference type="EMBL" id="OMI05820.1"/>
    </source>
</evidence>
<dbReference type="CDD" id="cd06548">
    <property type="entry name" value="GH18_chitinase"/>
    <property type="match status" value="1"/>
</dbReference>
<keyword evidence="1 4" id="KW-0378">Hydrolase</keyword>
<keyword evidence="2" id="KW-0624">Polysaccharide degradation</keyword>
<feature type="domain" description="GH18" evidence="6">
    <location>
        <begin position="68"/>
        <end position="546"/>
    </location>
</feature>
<sequence length="693" mass="77409">MKRAALFTLSSMLLLSLLIPSQNISADSPSKKQACRPEGLWDSGVANIPYCDVYDREGREKLANDLDRRMIGYFPGWRTGKGNQDRYLVNDIPWKYLSHINYAFAHIGEDHRVSIGSETDVNNPSLGMTWPEYPDVKMDQTLPYKGHFNLLHQFKKKYPDVKVLAAVGGWAETGGYVDKDGNRIPSGGFYSMTTNGDGSVNHEGINTFAESVVAFLRKYELDGIDIDYEYPTTMQDAGNPSDWSISNPRRKGLNQSFDVLMKTLREKLDQASAEDEQYYMLTIAAPSSAYLLRGMETFKPLRYVDYVNIMSYDLHGAWNEFVGPNASLYDNGEDAELKQSNIYSTPEYGGIGYLNTDWAYHYFRGAMEAGRINIGVPYYTRGWKNVSGGVNGLWGSAKSSDCPQGLTKCGDGAVGIDNIWHDQDEQGNELGAGANPMWHAKNLEKGIAGSYLERYGLSKADLKGSYTRHYDSALAAPWLWNDEKKVFLSTEDEESIETKADYVIEKGIGGVMFWDLSGDYDWYPDRNDNNGEYGIGSTLTRTLYHKFADATPYDNRLSTSPLPGESLDINIEFTDYPLGDQNYPIHPKMRLTNNSDVTITGGSVIEFDVPTSTSPRFGSWSGDQVEVISKGHTGPNIGGLTGDFHRIGVTLSNWKSIKPGETEEFQLVYYLPISGPSHFTVTIDGKKYSLKSK</sequence>
<dbReference type="EMBL" id="MTJL01000017">
    <property type="protein sequence ID" value="OMI05820.1"/>
    <property type="molecule type" value="Genomic_DNA"/>
</dbReference>
<dbReference type="InterPro" id="IPR011583">
    <property type="entry name" value="Chitinase_II/V-like_cat"/>
</dbReference>
<evidence type="ECO:0000256" key="4">
    <source>
        <dbReference type="RuleBase" id="RU000489"/>
    </source>
</evidence>
<dbReference type="PANTHER" id="PTHR11177">
    <property type="entry name" value="CHITINASE"/>
    <property type="match status" value="1"/>
</dbReference>
<proteinExistence type="predicted"/>
<accession>A0A1R1S3L7</accession>
<dbReference type="SMART" id="SM00636">
    <property type="entry name" value="Glyco_18"/>
    <property type="match status" value="1"/>
</dbReference>
<dbReference type="PROSITE" id="PS51910">
    <property type="entry name" value="GH18_2"/>
    <property type="match status" value="1"/>
</dbReference>
<dbReference type="GO" id="GO:0008061">
    <property type="term" value="F:chitin binding"/>
    <property type="evidence" value="ECO:0007669"/>
    <property type="project" value="InterPro"/>
</dbReference>
<dbReference type="InterPro" id="IPR029070">
    <property type="entry name" value="Chitinase_insertion_sf"/>
</dbReference>
<dbReference type="Gene3D" id="3.10.50.10">
    <property type="match status" value="1"/>
</dbReference>
<dbReference type="InterPro" id="IPR050314">
    <property type="entry name" value="Glycosyl_Hydrlase_18"/>
</dbReference>
<comment type="caution">
    <text evidence="7">The sequence shown here is derived from an EMBL/GenBank/DDBJ whole genome shotgun (WGS) entry which is preliminary data.</text>
</comment>
<dbReference type="Pfam" id="PF00704">
    <property type="entry name" value="Glyco_hydro_18"/>
    <property type="match status" value="1"/>
</dbReference>
<organism evidence="7 8">
    <name type="scientific">Bacillus swezeyi</name>
    <dbReference type="NCBI Taxonomy" id="1925020"/>
    <lineage>
        <taxon>Bacteria</taxon>
        <taxon>Bacillati</taxon>
        <taxon>Bacillota</taxon>
        <taxon>Bacilli</taxon>
        <taxon>Bacillales</taxon>
        <taxon>Bacillaceae</taxon>
        <taxon>Bacillus</taxon>
    </lineage>
</organism>
<dbReference type="InterPro" id="IPR009470">
    <property type="entry name" value="Chi_C"/>
</dbReference>
<keyword evidence="3 4" id="KW-0326">Glycosidase</keyword>
<evidence type="ECO:0000256" key="1">
    <source>
        <dbReference type="ARBA" id="ARBA00022801"/>
    </source>
</evidence>
<dbReference type="PANTHER" id="PTHR11177:SF308">
    <property type="entry name" value="CHITINASE A"/>
    <property type="match status" value="1"/>
</dbReference>
<dbReference type="InterPro" id="IPR001579">
    <property type="entry name" value="Glyco_hydro_18_chit_AS"/>
</dbReference>
<keyword evidence="2" id="KW-0146">Chitin degradation</keyword>
<dbReference type="GO" id="GO:0005975">
    <property type="term" value="P:carbohydrate metabolic process"/>
    <property type="evidence" value="ECO:0007669"/>
    <property type="project" value="InterPro"/>
</dbReference>
<dbReference type="Gene3D" id="3.20.20.80">
    <property type="entry name" value="Glycosidases"/>
    <property type="match status" value="1"/>
</dbReference>
<reference evidence="7 8" key="1">
    <citation type="submission" date="2017-01" db="EMBL/GenBank/DDBJ databases">
        <title>Bacillus phylogenomics.</title>
        <authorList>
            <person name="Dunlap C."/>
        </authorList>
    </citation>
    <scope>NUCLEOTIDE SEQUENCE [LARGE SCALE GENOMIC DNA]</scope>
    <source>
        <strain evidence="7 8">NRRL B-41282</strain>
    </source>
</reference>
<dbReference type="SUPFAM" id="SSF54556">
    <property type="entry name" value="Chitinase insertion domain"/>
    <property type="match status" value="1"/>
</dbReference>
<name>A0A1R1QMC4_9BACI</name>
<dbReference type="OrthoDB" id="9775889at2"/>
<evidence type="ECO:0000313" key="8">
    <source>
        <dbReference type="Proteomes" id="UP000187367"/>
    </source>
</evidence>
<dbReference type="GO" id="GO:0004553">
    <property type="term" value="F:hydrolase activity, hydrolyzing O-glycosyl compounds"/>
    <property type="evidence" value="ECO:0007669"/>
    <property type="project" value="InterPro"/>
</dbReference>
<dbReference type="Proteomes" id="UP000187367">
    <property type="component" value="Unassembled WGS sequence"/>
</dbReference>
<dbReference type="PROSITE" id="PS01095">
    <property type="entry name" value="GH18_1"/>
    <property type="match status" value="1"/>
</dbReference>
<evidence type="ECO:0000256" key="5">
    <source>
        <dbReference type="SAM" id="SignalP"/>
    </source>
</evidence>
<keyword evidence="5" id="KW-0732">Signal</keyword>
<evidence type="ECO:0000256" key="2">
    <source>
        <dbReference type="ARBA" id="ARBA00023024"/>
    </source>
</evidence>
<dbReference type="InterPro" id="IPR017853">
    <property type="entry name" value="GH"/>
</dbReference>
<dbReference type="AlphaFoldDB" id="A0A1R1QMC4"/>
<dbReference type="SUPFAM" id="SSF51445">
    <property type="entry name" value="(Trans)glycosidases"/>
    <property type="match status" value="1"/>
</dbReference>
<evidence type="ECO:0000256" key="3">
    <source>
        <dbReference type="ARBA" id="ARBA00023295"/>
    </source>
</evidence>
<evidence type="ECO:0000259" key="6">
    <source>
        <dbReference type="PROSITE" id="PS51910"/>
    </source>
</evidence>
<keyword evidence="2" id="KW-0119">Carbohydrate metabolism</keyword>
<gene>
    <name evidence="7" type="ORF">BW143_10250</name>
</gene>
<feature type="chain" id="PRO_5014065991" evidence="5">
    <location>
        <begin position="27"/>
        <end position="693"/>
    </location>
</feature>
<dbReference type="RefSeq" id="WP_076758346.1">
    <property type="nucleotide sequence ID" value="NZ_JARMMK010000002.1"/>
</dbReference>
<dbReference type="Pfam" id="PF06483">
    <property type="entry name" value="ChiC"/>
    <property type="match status" value="1"/>
</dbReference>